<organism evidence="1 2">
    <name type="scientific">Tateyamaria omphalii</name>
    <dbReference type="NCBI Taxonomy" id="299262"/>
    <lineage>
        <taxon>Bacteria</taxon>
        <taxon>Pseudomonadati</taxon>
        <taxon>Pseudomonadota</taxon>
        <taxon>Alphaproteobacteria</taxon>
        <taxon>Rhodobacterales</taxon>
        <taxon>Roseobacteraceae</taxon>
        <taxon>Tateyamaria</taxon>
    </lineage>
</organism>
<sequence length="119" mass="13222">MGHESIAFIIDELDDLLDAERTALLAGNLDDVKRLFERKTNLVDALSRSESDQTSGVAALRNKVERNQDLLQSAADGVKSVARRLAAIRRVRESLETYDAQGKRKKVDVKAVSTLEKRA</sequence>
<proteinExistence type="predicted"/>
<name>A0A1P8MYV8_9RHOB</name>
<dbReference type="RefSeq" id="WP_076629709.1">
    <property type="nucleotide sequence ID" value="NZ_CP019312.1"/>
</dbReference>
<protein>
    <recommendedName>
        <fullName evidence="3">Flagellar biosynthesis protein FlgN</fullName>
    </recommendedName>
</protein>
<keyword evidence="2" id="KW-1185">Reference proteome</keyword>
<dbReference type="InterPro" id="IPR036679">
    <property type="entry name" value="FlgN-like_sf"/>
</dbReference>
<dbReference type="Gene3D" id="1.20.58.300">
    <property type="entry name" value="FlgN-like"/>
    <property type="match status" value="1"/>
</dbReference>
<accession>A0A1P8MYV8</accession>
<dbReference type="KEGG" id="tom:BWR18_17495"/>
<dbReference type="Proteomes" id="UP000186336">
    <property type="component" value="Chromosome"/>
</dbReference>
<dbReference type="EMBL" id="CP019312">
    <property type="protein sequence ID" value="APX13275.1"/>
    <property type="molecule type" value="Genomic_DNA"/>
</dbReference>
<dbReference type="GO" id="GO:0044780">
    <property type="term" value="P:bacterial-type flagellum assembly"/>
    <property type="evidence" value="ECO:0007669"/>
    <property type="project" value="InterPro"/>
</dbReference>
<evidence type="ECO:0000313" key="2">
    <source>
        <dbReference type="Proteomes" id="UP000186336"/>
    </source>
</evidence>
<reference evidence="1 2" key="1">
    <citation type="submission" date="2017-01" db="EMBL/GenBank/DDBJ databases">
        <title>Complete genome of Tateyamaria omphalii DOK1-4 isolated from seawater in Dokdo.</title>
        <authorList>
            <person name="Kim J.H."/>
            <person name="Chi W.-J."/>
        </authorList>
    </citation>
    <scope>NUCLEOTIDE SEQUENCE [LARGE SCALE GENOMIC DNA]</scope>
    <source>
        <strain evidence="1 2">DOK1-4</strain>
    </source>
</reference>
<evidence type="ECO:0008006" key="3">
    <source>
        <dbReference type="Google" id="ProtNLM"/>
    </source>
</evidence>
<gene>
    <name evidence="1" type="ORF">BWR18_17495</name>
</gene>
<evidence type="ECO:0000313" key="1">
    <source>
        <dbReference type="EMBL" id="APX13275.1"/>
    </source>
</evidence>
<dbReference type="AlphaFoldDB" id="A0A1P8MYV8"/>
<dbReference type="STRING" id="299262.BWR18_17495"/>
<dbReference type="SUPFAM" id="SSF140566">
    <property type="entry name" value="FlgN-like"/>
    <property type="match status" value="1"/>
</dbReference>